<comment type="similarity">
    <text evidence="2">Belongs to the CDP-glycerol glycerophosphotransferase family.</text>
</comment>
<dbReference type="InterPro" id="IPR043149">
    <property type="entry name" value="TagF_N"/>
</dbReference>
<proteinExistence type="inferred from homology"/>
<protein>
    <submittedName>
        <fullName evidence="7">CDP-glycerol glycerophosphotransferase family protein</fullName>
    </submittedName>
</protein>
<dbReference type="Gene3D" id="3.40.50.12580">
    <property type="match status" value="1"/>
</dbReference>
<dbReference type="PANTHER" id="PTHR37316">
    <property type="entry name" value="TEICHOIC ACID GLYCEROL-PHOSPHATE PRIMASE"/>
    <property type="match status" value="1"/>
</dbReference>
<evidence type="ECO:0000256" key="1">
    <source>
        <dbReference type="ARBA" id="ARBA00004202"/>
    </source>
</evidence>
<keyword evidence="5" id="KW-0777">Teichoic acid biosynthesis</keyword>
<comment type="caution">
    <text evidence="7">The sequence shown here is derived from an EMBL/GenBank/DDBJ whole genome shotgun (WGS) entry which is preliminary data.</text>
</comment>
<dbReference type="PANTHER" id="PTHR37316:SF1">
    <property type="entry name" value="TEICHOIC ACID GLYCEROL-PHOSPHATE PRIMASE"/>
    <property type="match status" value="1"/>
</dbReference>
<evidence type="ECO:0000313" key="8">
    <source>
        <dbReference type="Proteomes" id="UP000664857"/>
    </source>
</evidence>
<evidence type="ECO:0000256" key="3">
    <source>
        <dbReference type="ARBA" id="ARBA00022475"/>
    </source>
</evidence>
<dbReference type="SUPFAM" id="SSF53756">
    <property type="entry name" value="UDP-Glycosyltransferase/glycogen phosphorylase"/>
    <property type="match status" value="1"/>
</dbReference>
<accession>A0ABS3HUK2</accession>
<evidence type="ECO:0000256" key="6">
    <source>
        <dbReference type="ARBA" id="ARBA00023136"/>
    </source>
</evidence>
<name>A0ABS3HUK2_9ENTE</name>
<evidence type="ECO:0000256" key="5">
    <source>
        <dbReference type="ARBA" id="ARBA00022944"/>
    </source>
</evidence>
<dbReference type="InterPro" id="IPR051612">
    <property type="entry name" value="Teichoic_Acid_Biosynth"/>
</dbReference>
<keyword evidence="4" id="KW-0808">Transferase</keyword>
<evidence type="ECO:0000256" key="2">
    <source>
        <dbReference type="ARBA" id="ARBA00010488"/>
    </source>
</evidence>
<dbReference type="Proteomes" id="UP000664857">
    <property type="component" value="Unassembled WGS sequence"/>
</dbReference>
<dbReference type="Pfam" id="PF04464">
    <property type="entry name" value="Glyphos_transf"/>
    <property type="match status" value="1"/>
</dbReference>
<keyword evidence="8" id="KW-1185">Reference proteome</keyword>
<dbReference type="InterPro" id="IPR043148">
    <property type="entry name" value="TagF_C"/>
</dbReference>
<dbReference type="Gene3D" id="3.40.50.11820">
    <property type="match status" value="1"/>
</dbReference>
<sequence>MKHLLINIAKNLYATYTRFISKKSNGKLEKKQVVYLLSFPNNDHGLIKELAKDYSLVVCYTKGAQREGEALAQEGMQVVSINSFLGLTKTIQAIGKSPLVIADNYFPFLGDIKKQDKQTIIQLWHATGAIKQFGLEDKSIVTRSQSDKERFKRVYRSFDYYVVGSKAMGEVFQKSYGAKNKQLLYLGFPRTDYLKQQTTSTSQTMSRVLYLPTYRQDNMPMLVDDLLALREKLPKETSLHIKAHPTMAIENAEKLTNVEGIQLVDEKASSDELLLQADCLITDYSSVAFDYALINPVGKLIFYWFDEAEYNQTTGIQPIFKQTLPTEVCHTLDEVMTQLDDRKQDLHAFNEVWNTYNDGFATQRLLEWIKEKMDGEK</sequence>
<dbReference type="RefSeq" id="WP_206967398.1">
    <property type="nucleotide sequence ID" value="NZ_JAFLVX010000025.1"/>
</dbReference>
<dbReference type="EMBL" id="JAFLVX010000025">
    <property type="protein sequence ID" value="MBO0477433.1"/>
    <property type="molecule type" value="Genomic_DNA"/>
</dbReference>
<dbReference type="InterPro" id="IPR007554">
    <property type="entry name" value="Glycerophosphate_synth"/>
</dbReference>
<gene>
    <name evidence="7" type="ORF">DOK76_10140</name>
</gene>
<keyword evidence="6" id="KW-0472">Membrane</keyword>
<reference evidence="7 8" key="1">
    <citation type="submission" date="2021-03" db="EMBL/GenBank/DDBJ databases">
        <title>Enterococcal diversity collection.</title>
        <authorList>
            <person name="Gilmore M.S."/>
            <person name="Schwartzman J."/>
            <person name="Van Tyne D."/>
            <person name="Martin M."/>
            <person name="Earl A.M."/>
            <person name="Manson A.L."/>
            <person name="Straub T."/>
            <person name="Salamzade R."/>
            <person name="Saavedra J."/>
            <person name="Lebreton F."/>
            <person name="Prichula J."/>
            <person name="Schaufler K."/>
            <person name="Gaca A."/>
            <person name="Sgardioli B."/>
            <person name="Wagenaar J."/>
            <person name="Strong T."/>
        </authorList>
    </citation>
    <scope>NUCLEOTIDE SEQUENCE [LARGE SCALE GENOMIC DNA]</scope>
    <source>
        <strain evidence="7 8">DIV0080</strain>
    </source>
</reference>
<comment type="subcellular location">
    <subcellularLocation>
        <location evidence="1">Cell membrane</location>
        <topology evidence="1">Peripheral membrane protein</topology>
    </subcellularLocation>
</comment>
<evidence type="ECO:0000256" key="4">
    <source>
        <dbReference type="ARBA" id="ARBA00022679"/>
    </source>
</evidence>
<keyword evidence="3" id="KW-1003">Cell membrane</keyword>
<organism evidence="7 8">
    <name type="scientific">Candidatus Vagococcus giribetii</name>
    <dbReference type="NCBI Taxonomy" id="2230876"/>
    <lineage>
        <taxon>Bacteria</taxon>
        <taxon>Bacillati</taxon>
        <taxon>Bacillota</taxon>
        <taxon>Bacilli</taxon>
        <taxon>Lactobacillales</taxon>
        <taxon>Enterococcaceae</taxon>
        <taxon>Vagococcus</taxon>
    </lineage>
</organism>
<evidence type="ECO:0000313" key="7">
    <source>
        <dbReference type="EMBL" id="MBO0477433.1"/>
    </source>
</evidence>